<evidence type="ECO:0000259" key="2">
    <source>
        <dbReference type="Pfam" id="PF04773"/>
    </source>
</evidence>
<protein>
    <submittedName>
        <fullName evidence="4">FecR family protein</fullName>
    </submittedName>
</protein>
<dbReference type="OrthoDB" id="1097132at2"/>
<dbReference type="InterPro" id="IPR012373">
    <property type="entry name" value="Ferrdict_sens_TM"/>
</dbReference>
<proteinExistence type="predicted"/>
<sequence length="335" mass="37938">MENINNIAKLVAGNLTPEEKKKVLSEIRTSAESRNAFCKIKAAWAVLSSSKKHDAYAAERTYFALQQRIHKRKLILRSEAYLKYAAVLLIVLSIPAIMYFTRETSSEIGGALKYTSVVADNGQVSKVILPDSSVVWLNSNTTLSYNSGYAVTNRDLKLNGEAYLEVTRDVENPLVVFCNDLQIKVLGTKFDVSAYSNDDEIQVVLESGSVQLLRSNDDSFRVLLHPGEMAQYNPKSKNVKIEKVNAADFMGWKEGTLVFSDVPMADVVKRLERKFNIEISIKNEEVYKSVFNANFRDESLAEILEYIEYSCPITCKTIEEDTETKTRIEFYYQPK</sequence>
<keyword evidence="5" id="KW-1185">Reference proteome</keyword>
<reference evidence="4 5" key="1">
    <citation type="submission" date="2016-11" db="EMBL/GenBank/DDBJ databases">
        <authorList>
            <person name="Jaros S."/>
            <person name="Januszkiewicz K."/>
            <person name="Wedrychowicz H."/>
        </authorList>
    </citation>
    <scope>NUCLEOTIDE SEQUENCE [LARGE SCALE GENOMIC DNA]</scope>
    <source>
        <strain evidence="4 5">DSM 26910</strain>
    </source>
</reference>
<dbReference type="EMBL" id="FQUM01000011">
    <property type="protein sequence ID" value="SHF88099.1"/>
    <property type="molecule type" value="Genomic_DNA"/>
</dbReference>
<evidence type="ECO:0000313" key="5">
    <source>
        <dbReference type="Proteomes" id="UP000184164"/>
    </source>
</evidence>
<dbReference type="GO" id="GO:0016989">
    <property type="term" value="F:sigma factor antagonist activity"/>
    <property type="evidence" value="ECO:0007669"/>
    <property type="project" value="TreeGrafter"/>
</dbReference>
<dbReference type="InterPro" id="IPR032508">
    <property type="entry name" value="FecR_C"/>
</dbReference>
<feature type="transmembrane region" description="Helical" evidence="1">
    <location>
        <begin position="81"/>
        <end position="100"/>
    </location>
</feature>
<feature type="domain" description="FecR protein" evidence="2">
    <location>
        <begin position="118"/>
        <end position="211"/>
    </location>
</feature>
<keyword evidence="1" id="KW-1133">Transmembrane helix</keyword>
<dbReference type="Proteomes" id="UP000184164">
    <property type="component" value="Unassembled WGS sequence"/>
</dbReference>
<dbReference type="AlphaFoldDB" id="A0A1M5F9E0"/>
<dbReference type="InterPro" id="IPR006860">
    <property type="entry name" value="FecR"/>
</dbReference>
<feature type="domain" description="Protein FecR C-terminal" evidence="3">
    <location>
        <begin position="257"/>
        <end position="322"/>
    </location>
</feature>
<evidence type="ECO:0000256" key="1">
    <source>
        <dbReference type="SAM" id="Phobius"/>
    </source>
</evidence>
<keyword evidence="1" id="KW-0472">Membrane</keyword>
<dbReference type="Gene3D" id="3.55.50.30">
    <property type="match status" value="1"/>
</dbReference>
<dbReference type="Pfam" id="PF16344">
    <property type="entry name" value="FecR_C"/>
    <property type="match status" value="1"/>
</dbReference>
<evidence type="ECO:0000313" key="4">
    <source>
        <dbReference type="EMBL" id="SHF88099.1"/>
    </source>
</evidence>
<dbReference type="PIRSF" id="PIRSF018266">
    <property type="entry name" value="FecR"/>
    <property type="match status" value="1"/>
</dbReference>
<gene>
    <name evidence="4" type="ORF">SAMN05444274_11173</name>
</gene>
<dbReference type="Pfam" id="PF04773">
    <property type="entry name" value="FecR"/>
    <property type="match status" value="1"/>
</dbReference>
<dbReference type="STRING" id="1484053.SAMN05444274_11173"/>
<name>A0A1M5F9E0_9BACT</name>
<organism evidence="4 5">
    <name type="scientific">Mariniphaga anaerophila</name>
    <dbReference type="NCBI Taxonomy" id="1484053"/>
    <lineage>
        <taxon>Bacteria</taxon>
        <taxon>Pseudomonadati</taxon>
        <taxon>Bacteroidota</taxon>
        <taxon>Bacteroidia</taxon>
        <taxon>Marinilabiliales</taxon>
        <taxon>Prolixibacteraceae</taxon>
        <taxon>Mariniphaga</taxon>
    </lineage>
</organism>
<keyword evidence="1" id="KW-0812">Transmembrane</keyword>
<evidence type="ECO:0000259" key="3">
    <source>
        <dbReference type="Pfam" id="PF16344"/>
    </source>
</evidence>
<accession>A0A1M5F9E0</accession>
<dbReference type="Gene3D" id="2.60.120.1440">
    <property type="match status" value="1"/>
</dbReference>
<dbReference type="PANTHER" id="PTHR30273">
    <property type="entry name" value="PERIPLASMIC SIGNAL SENSOR AND SIGMA FACTOR ACTIVATOR FECR-RELATED"/>
    <property type="match status" value="1"/>
</dbReference>
<dbReference type="RefSeq" id="WP_073003248.1">
    <property type="nucleotide sequence ID" value="NZ_FQUM01000011.1"/>
</dbReference>
<dbReference type="PANTHER" id="PTHR30273:SF2">
    <property type="entry name" value="PROTEIN FECR"/>
    <property type="match status" value="1"/>
</dbReference>